<keyword evidence="2" id="KW-0227">DNA damage</keyword>
<dbReference type="Pfam" id="PF01541">
    <property type="entry name" value="GIY-YIG"/>
    <property type="match status" value="1"/>
</dbReference>
<dbReference type="InterPro" id="IPR047296">
    <property type="entry name" value="GIY-YIG_UvrC_Cho"/>
</dbReference>
<keyword evidence="8" id="KW-1185">Reference proteome</keyword>
<keyword evidence="1" id="KW-0963">Cytoplasm</keyword>
<keyword evidence="3" id="KW-0228">DNA excision</keyword>
<dbReference type="InterPro" id="IPR035901">
    <property type="entry name" value="GIY-YIG_endonuc_sf"/>
</dbReference>
<reference evidence="8" key="1">
    <citation type="submission" date="2017-04" db="EMBL/GenBank/DDBJ databases">
        <authorList>
            <person name="Varghese N."/>
            <person name="Submissions S."/>
        </authorList>
    </citation>
    <scope>NUCLEOTIDE SEQUENCE [LARGE SCALE GENOMIC DNA]</scope>
    <source>
        <strain evidence="8">RKEM611</strain>
    </source>
</reference>
<dbReference type="CDD" id="cd10434">
    <property type="entry name" value="GIY-YIG_UvrC_Cho"/>
    <property type="match status" value="1"/>
</dbReference>
<dbReference type="FunFam" id="3.40.1440.10:FF:000001">
    <property type="entry name" value="UvrABC system protein C"/>
    <property type="match status" value="1"/>
</dbReference>
<dbReference type="PANTHER" id="PTHR30562:SF1">
    <property type="entry name" value="UVRABC SYSTEM PROTEIN C"/>
    <property type="match status" value="1"/>
</dbReference>
<keyword evidence="4" id="KW-0267">Excision nuclease</keyword>
<evidence type="ECO:0000256" key="2">
    <source>
        <dbReference type="ARBA" id="ARBA00022763"/>
    </source>
</evidence>
<dbReference type="SUPFAM" id="SSF82771">
    <property type="entry name" value="GIY-YIG endonuclease"/>
    <property type="match status" value="1"/>
</dbReference>
<dbReference type="GO" id="GO:0006289">
    <property type="term" value="P:nucleotide-excision repair"/>
    <property type="evidence" value="ECO:0007669"/>
    <property type="project" value="InterPro"/>
</dbReference>
<dbReference type="STRING" id="1513793.SAMN06296036_10321"/>
<dbReference type="InterPro" id="IPR036397">
    <property type="entry name" value="RNaseH_sf"/>
</dbReference>
<dbReference type="Proteomes" id="UP000192907">
    <property type="component" value="Unassembled WGS sequence"/>
</dbReference>
<evidence type="ECO:0000256" key="1">
    <source>
        <dbReference type="ARBA" id="ARBA00022490"/>
    </source>
</evidence>
<evidence type="ECO:0000256" key="4">
    <source>
        <dbReference type="ARBA" id="ARBA00022881"/>
    </source>
</evidence>
<feature type="domain" description="GIY-YIG" evidence="6">
    <location>
        <begin position="219"/>
        <end position="298"/>
    </location>
</feature>
<keyword evidence="5" id="KW-0234">DNA repair</keyword>
<gene>
    <name evidence="7" type="ORF">SAMN06296036_10321</name>
</gene>
<dbReference type="SMART" id="SM00465">
    <property type="entry name" value="GIYc"/>
    <property type="match status" value="1"/>
</dbReference>
<sequence>MTCQPYLYFDCQTTHASPKHGRILEAAWAVGDEKGAVVSGTQQCALIGDQPPQITGQIRKLTGIEVDAWNHETAISEDDLANTIGRKLKENPRLTIVIHYAQFERRFLQGLLPDLDWSQLNILCSHRFSKLLIQNLPSYSLRAVAGFLGHSMEEKKRSNDHLNGTVIVWQELLRRMASLGISPHDFQKLMAKKSIQRVQPAIKKFGQIISPEIRLGVPSTPGIYRFYDRSRRVLYVGKAKNLKNRVNSYFRGRTSKGSRLNEMLSQVQGLDWLEARSEFEALLLENRTIKTYEPPYNRQLKTEQRTITPLTSQELGLTKTSAITVGYFTGLEQKTRFVTLWHFMGHCTNTIQNDFTLPWPVAGTDDQDAFIHETLRLLHGKLSALTTTGRHKEMLAAWRKYRIDHQRELEDKKQKTKADEIEIEPKIPDQKQQAPTADEYSEQLWQWLLQTLHRCRQTLIYRQLNHSHWIFERKTGGWADLRVGQGQFEIHYPAKKPAIPNSPKAPLAQPLSVTSYDQGALLYQHMRRLWRHGQDFHIALPYQSPITPSSVATFLA</sequence>
<dbReference type="GO" id="GO:0009380">
    <property type="term" value="C:excinuclease repair complex"/>
    <property type="evidence" value="ECO:0007669"/>
    <property type="project" value="TreeGrafter"/>
</dbReference>
<dbReference type="Gene3D" id="3.40.1440.10">
    <property type="entry name" value="GIY-YIG endonuclease"/>
    <property type="match status" value="1"/>
</dbReference>
<dbReference type="SUPFAM" id="SSF53098">
    <property type="entry name" value="Ribonuclease H-like"/>
    <property type="match status" value="1"/>
</dbReference>
<evidence type="ECO:0000256" key="3">
    <source>
        <dbReference type="ARBA" id="ARBA00022769"/>
    </source>
</evidence>
<evidence type="ECO:0000313" key="8">
    <source>
        <dbReference type="Proteomes" id="UP000192907"/>
    </source>
</evidence>
<dbReference type="GO" id="GO:0004518">
    <property type="term" value="F:nuclease activity"/>
    <property type="evidence" value="ECO:0007669"/>
    <property type="project" value="UniProtKB-KW"/>
</dbReference>
<dbReference type="AlphaFoldDB" id="A0A1Y6BAK8"/>
<dbReference type="Gene3D" id="3.30.420.10">
    <property type="entry name" value="Ribonuclease H-like superfamily/Ribonuclease H"/>
    <property type="match status" value="1"/>
</dbReference>
<name>A0A1Y6BAK8_9BACT</name>
<dbReference type="InterPro" id="IPR012337">
    <property type="entry name" value="RNaseH-like_sf"/>
</dbReference>
<accession>A0A1Y6BAK8</accession>
<evidence type="ECO:0000256" key="5">
    <source>
        <dbReference type="ARBA" id="ARBA00023204"/>
    </source>
</evidence>
<evidence type="ECO:0000259" key="6">
    <source>
        <dbReference type="PROSITE" id="PS50164"/>
    </source>
</evidence>
<dbReference type="InterPro" id="IPR000305">
    <property type="entry name" value="GIY-YIG_endonuc"/>
</dbReference>
<proteinExistence type="predicted"/>
<dbReference type="PROSITE" id="PS50164">
    <property type="entry name" value="GIY_YIG"/>
    <property type="match status" value="1"/>
</dbReference>
<dbReference type="EMBL" id="FWZT01000003">
    <property type="protein sequence ID" value="SME99693.1"/>
    <property type="molecule type" value="Genomic_DNA"/>
</dbReference>
<dbReference type="PANTHER" id="PTHR30562">
    <property type="entry name" value="UVRC/OXIDOREDUCTASE"/>
    <property type="match status" value="1"/>
</dbReference>
<dbReference type="OrthoDB" id="5290545at2"/>
<evidence type="ECO:0000313" key="7">
    <source>
        <dbReference type="EMBL" id="SME99693.1"/>
    </source>
</evidence>
<organism evidence="7 8">
    <name type="scientific">Pseudobacteriovorax antillogorgiicola</name>
    <dbReference type="NCBI Taxonomy" id="1513793"/>
    <lineage>
        <taxon>Bacteria</taxon>
        <taxon>Pseudomonadati</taxon>
        <taxon>Bdellovibrionota</taxon>
        <taxon>Oligoflexia</taxon>
        <taxon>Oligoflexales</taxon>
        <taxon>Pseudobacteriovoracaceae</taxon>
        <taxon>Pseudobacteriovorax</taxon>
    </lineage>
</organism>
<protein>
    <submittedName>
        <fullName evidence="7">GIY-YIG catalytic domain-containing protein</fullName>
    </submittedName>
</protein>
<dbReference type="InterPro" id="IPR050066">
    <property type="entry name" value="UvrABC_protein_C"/>
</dbReference>
<dbReference type="GO" id="GO:0003676">
    <property type="term" value="F:nucleic acid binding"/>
    <property type="evidence" value="ECO:0007669"/>
    <property type="project" value="InterPro"/>
</dbReference>
<dbReference type="RefSeq" id="WP_132316343.1">
    <property type="nucleotide sequence ID" value="NZ_FWZT01000003.1"/>
</dbReference>